<dbReference type="GO" id="GO:0033063">
    <property type="term" value="C:Rad51B-Rad51C-Rad51D-XRCC2 complex"/>
    <property type="evidence" value="ECO:0007669"/>
    <property type="project" value="TreeGrafter"/>
</dbReference>
<evidence type="ECO:0000256" key="2">
    <source>
        <dbReference type="ARBA" id="ARBA00023242"/>
    </source>
</evidence>
<dbReference type="eggNOG" id="ENOG502SGEW">
    <property type="taxonomic scope" value="Eukaryota"/>
</dbReference>
<evidence type="ECO:0000313" key="5">
    <source>
        <dbReference type="Proteomes" id="UP000006753"/>
    </source>
</evidence>
<dbReference type="GO" id="GO:0005815">
    <property type="term" value="C:microtubule organizing center"/>
    <property type="evidence" value="ECO:0007669"/>
    <property type="project" value="TreeGrafter"/>
</dbReference>
<feature type="region of interest" description="Disordered" evidence="3">
    <location>
        <begin position="207"/>
        <end position="230"/>
    </location>
</feature>
<feature type="region of interest" description="Disordered" evidence="3">
    <location>
        <begin position="242"/>
        <end position="261"/>
    </location>
</feature>
<dbReference type="HOGENOM" id="CLU_029865_0_0_1"/>
<dbReference type="AlphaFoldDB" id="K1XIK2"/>
<gene>
    <name evidence="4" type="ORF">MBM_09620</name>
</gene>
<evidence type="ECO:0000256" key="3">
    <source>
        <dbReference type="SAM" id="MobiDB-lite"/>
    </source>
</evidence>
<feature type="region of interest" description="Disordered" evidence="3">
    <location>
        <begin position="145"/>
        <end position="171"/>
    </location>
</feature>
<accession>K1XIK2</accession>
<organism evidence="4 5">
    <name type="scientific">Marssonina brunnea f. sp. multigermtubi (strain MB_m1)</name>
    <name type="common">Marssonina leaf spot fungus</name>
    <dbReference type="NCBI Taxonomy" id="1072389"/>
    <lineage>
        <taxon>Eukaryota</taxon>
        <taxon>Fungi</taxon>
        <taxon>Dikarya</taxon>
        <taxon>Ascomycota</taxon>
        <taxon>Pezizomycotina</taxon>
        <taxon>Leotiomycetes</taxon>
        <taxon>Helotiales</taxon>
        <taxon>Drepanopezizaceae</taxon>
        <taxon>Drepanopeziza</taxon>
    </lineage>
</organism>
<evidence type="ECO:0008006" key="6">
    <source>
        <dbReference type="Google" id="ProtNLM"/>
    </source>
</evidence>
<dbReference type="STRING" id="1072389.K1XIK2"/>
<feature type="region of interest" description="Disordered" evidence="3">
    <location>
        <begin position="1"/>
        <end position="20"/>
    </location>
</feature>
<dbReference type="GO" id="GO:0008094">
    <property type="term" value="F:ATP-dependent activity, acting on DNA"/>
    <property type="evidence" value="ECO:0007669"/>
    <property type="project" value="TreeGrafter"/>
</dbReference>
<dbReference type="InterPro" id="IPR027417">
    <property type="entry name" value="P-loop_NTPase"/>
</dbReference>
<sequence>MRHIDHNFLSNQPPPPPEPAAPILASHLLELEEKQHQRFERNGGSGRLSTGCRDIDELLGGGIERGVVLGLSSSVEGFEGRLVSGSLVIATQRGILSLHILASALIPRLASSKPGTKATIIDTTGSFPVALFYSILRSRILANRSQSAQNTGKPGNHPVQRPTKDGGGTDLDADLQRCLEMVAISRVFDIEGLWEVLGEIQQDISSEVSPKGGLVPGRGSSGHEGDLDLSPEIFDSQEEDLMSEDGLPIPSPAPKAAGPGDVQCDEVVDGIEFIIIDNMTHIMNELFARKERSDAHSLLTPLSSTLHTLTKTRNLLTILHNTTTTTAAPTKVSYQPQPNRQQLHTTTQKSIFASPTTKPAFGQVFSQFPDLHIFLHDLPRGRVDAEILYGQDEESSLGETDAVTCCTVVEVLKDECPLHGSDRDIMTTGQRFGWREQRWTAVEINEAGTDLVATFLDGGGGGRR</sequence>
<dbReference type="OrthoDB" id="336321at2759"/>
<dbReference type="Proteomes" id="UP000006753">
    <property type="component" value="Unassembled WGS sequence"/>
</dbReference>
<dbReference type="InterPro" id="IPR051988">
    <property type="entry name" value="HRR_RAD51_Paralog"/>
</dbReference>
<dbReference type="PANTHER" id="PTHR46457">
    <property type="entry name" value="DNA REPAIR PROTEIN RAD51 HOMOLOG 4"/>
    <property type="match status" value="1"/>
</dbReference>
<dbReference type="GO" id="GO:0000400">
    <property type="term" value="F:four-way junction DNA binding"/>
    <property type="evidence" value="ECO:0007669"/>
    <property type="project" value="TreeGrafter"/>
</dbReference>
<reference evidence="4 5" key="1">
    <citation type="journal article" date="2012" name="BMC Genomics">
        <title>Sequencing the genome of Marssonina brunnea reveals fungus-poplar co-evolution.</title>
        <authorList>
            <person name="Zhu S."/>
            <person name="Cao Y.-Z."/>
            <person name="Jiang C."/>
            <person name="Tan B.-Y."/>
            <person name="Wang Z."/>
            <person name="Feng S."/>
            <person name="Zhang L."/>
            <person name="Su X.-H."/>
            <person name="Brejova B."/>
            <person name="Vinar T."/>
            <person name="Xu M."/>
            <person name="Wang M.-X."/>
            <person name="Zhang S.-G."/>
            <person name="Huang M.-R."/>
            <person name="Wu R."/>
            <person name="Zhou Y."/>
        </authorList>
    </citation>
    <scope>NUCLEOTIDE SEQUENCE [LARGE SCALE GENOMIC DNA]</scope>
    <source>
        <strain evidence="4 5">MB_m1</strain>
    </source>
</reference>
<dbReference type="GO" id="GO:0005657">
    <property type="term" value="C:replication fork"/>
    <property type="evidence" value="ECO:0007669"/>
    <property type="project" value="TreeGrafter"/>
</dbReference>
<dbReference type="GO" id="GO:0007131">
    <property type="term" value="P:reciprocal meiotic recombination"/>
    <property type="evidence" value="ECO:0007669"/>
    <property type="project" value="TreeGrafter"/>
</dbReference>
<dbReference type="KEGG" id="mbe:MBM_09620"/>
<evidence type="ECO:0000313" key="4">
    <source>
        <dbReference type="EMBL" id="EKD12299.1"/>
    </source>
</evidence>
<dbReference type="GO" id="GO:0000724">
    <property type="term" value="P:double-strand break repair via homologous recombination"/>
    <property type="evidence" value="ECO:0007669"/>
    <property type="project" value="TreeGrafter"/>
</dbReference>
<dbReference type="Gene3D" id="3.40.50.300">
    <property type="entry name" value="P-loop containing nucleotide triphosphate hydrolases"/>
    <property type="match status" value="1"/>
</dbReference>
<dbReference type="GO" id="GO:0003697">
    <property type="term" value="F:single-stranded DNA binding"/>
    <property type="evidence" value="ECO:0007669"/>
    <property type="project" value="TreeGrafter"/>
</dbReference>
<keyword evidence="2" id="KW-0539">Nucleus</keyword>
<dbReference type="GO" id="GO:0000723">
    <property type="term" value="P:telomere maintenance"/>
    <property type="evidence" value="ECO:0007669"/>
    <property type="project" value="TreeGrafter"/>
</dbReference>
<dbReference type="SUPFAM" id="SSF52540">
    <property type="entry name" value="P-loop containing nucleoside triphosphate hydrolases"/>
    <property type="match status" value="1"/>
</dbReference>
<dbReference type="InParanoid" id="K1XIK2"/>
<dbReference type="EMBL" id="JH921460">
    <property type="protein sequence ID" value="EKD12299.1"/>
    <property type="molecule type" value="Genomic_DNA"/>
</dbReference>
<evidence type="ECO:0000256" key="1">
    <source>
        <dbReference type="ARBA" id="ARBA00004123"/>
    </source>
</evidence>
<dbReference type="OMA" id="DEMGVWE"/>
<dbReference type="PANTHER" id="PTHR46457:SF1">
    <property type="entry name" value="DNA REPAIR PROTEIN RAD51 HOMOLOG 4"/>
    <property type="match status" value="1"/>
</dbReference>
<keyword evidence="5" id="KW-1185">Reference proteome</keyword>
<dbReference type="GO" id="GO:0042148">
    <property type="term" value="P:DNA strand invasion"/>
    <property type="evidence" value="ECO:0007669"/>
    <property type="project" value="TreeGrafter"/>
</dbReference>
<protein>
    <recommendedName>
        <fullName evidence="6">Fasciclin domain family protein</fullName>
    </recommendedName>
</protein>
<name>K1XIK2_MARBU</name>
<proteinExistence type="predicted"/>
<comment type="subcellular location">
    <subcellularLocation>
        <location evidence="1">Nucleus</location>
    </subcellularLocation>
</comment>